<sequence>MRLAASTTATLLYVAALAAPTLQTPLTNEEAIPPPPDPEPISVSELPLPPVTPSTDEGSCTPDINPRRTGCIAQTNGLIQSGSFLPDGNHVTAAVTFAGAPAAPDSASMYNGSQIILVKTDGSSFPNGDAWKCITCGVPEENAVGRSETVDYPQTFSDGKRLLAGTNIIDCGDSYLNSTDCTPEKVHIYPIRWNVKSNGSGASGTIRELRIHPDDVHLGFNSFGQTAGGKLDQQTYFARLEFNPSPTTGTPLAPRYDLTHVNLLFNPNDTQPISTSGSKLHINPTALTVGELRGFSGSGKEVTYIGYPAESCNIDVFAADLTTGAIRRLTSHPEYTDPVDISPDDAWTVAMDTRGSGRQMFMAGMRSVPPVVDMIATTAASSTRNNGARRFFQPYLIDRYGDRGDYFGQRVNAAGNGSAGAVNDPDWNGMADPRWSPDGTRIAYWQALAVPPACGGRNPNPCHDSTEPGGRTARLMLASLTSREPKPREKVAPVPDVVPWGTPYVPGEQPPARFYPGKGTYTLEGKSSGSAEVVITENSEGTAISNIVVTYKDFSDDGATFLNGAENVTVQNPSPTLEVVDWFSDLVQTGATNATKKTSPDGFHLSIDVMTNIFNANGTLTTTIDGQVWKQPANET</sequence>
<proteinExistence type="predicted"/>
<keyword evidence="2" id="KW-0732">Signal</keyword>
<keyword evidence="4" id="KW-1185">Reference proteome</keyword>
<feature type="signal peptide" evidence="2">
    <location>
        <begin position="1"/>
        <end position="23"/>
    </location>
</feature>
<evidence type="ECO:0000256" key="1">
    <source>
        <dbReference type="SAM" id="MobiDB-lite"/>
    </source>
</evidence>
<evidence type="ECO:0000256" key="2">
    <source>
        <dbReference type="SAM" id="SignalP"/>
    </source>
</evidence>
<dbReference type="OrthoDB" id="10265322at2759"/>
<dbReference type="Gene3D" id="2.120.10.30">
    <property type="entry name" value="TolB, C-terminal domain"/>
    <property type="match status" value="1"/>
</dbReference>
<dbReference type="SUPFAM" id="SSF82171">
    <property type="entry name" value="DPP6 N-terminal domain-like"/>
    <property type="match status" value="1"/>
</dbReference>
<gene>
    <name evidence="3" type="ORF">DBV05_g7788</name>
</gene>
<dbReference type="Proteomes" id="UP000325902">
    <property type="component" value="Unassembled WGS sequence"/>
</dbReference>
<feature type="region of interest" description="Disordered" evidence="1">
    <location>
        <begin position="25"/>
        <end position="64"/>
    </location>
</feature>
<name>A0A5N5D749_9PEZI</name>
<protein>
    <recommendedName>
        <fullName evidence="5">Saponin hydrolase</fullName>
    </recommendedName>
</protein>
<comment type="caution">
    <text evidence="3">The sequence shown here is derived from an EMBL/GenBank/DDBJ whole genome shotgun (WGS) entry which is preliminary data.</text>
</comment>
<dbReference type="AlphaFoldDB" id="A0A5N5D749"/>
<accession>A0A5N5D749</accession>
<reference evidence="3 4" key="1">
    <citation type="journal article" date="2019" name="Sci. Rep.">
        <title>A multi-omics analysis of the grapevine pathogen Lasiodiplodia theobromae reveals that temperature affects the expression of virulence- and pathogenicity-related genes.</title>
        <authorList>
            <person name="Felix C."/>
            <person name="Meneses R."/>
            <person name="Goncalves M.F.M."/>
            <person name="Tilleman L."/>
            <person name="Duarte A.S."/>
            <person name="Jorrin-Novo J.V."/>
            <person name="Van de Peer Y."/>
            <person name="Deforce D."/>
            <person name="Van Nieuwerburgh F."/>
            <person name="Esteves A.C."/>
            <person name="Alves A."/>
        </authorList>
    </citation>
    <scope>NUCLEOTIDE SEQUENCE [LARGE SCALE GENOMIC DNA]</scope>
    <source>
        <strain evidence="3 4">LA-SOL3</strain>
    </source>
</reference>
<organism evidence="3 4">
    <name type="scientific">Lasiodiplodia theobromae</name>
    <dbReference type="NCBI Taxonomy" id="45133"/>
    <lineage>
        <taxon>Eukaryota</taxon>
        <taxon>Fungi</taxon>
        <taxon>Dikarya</taxon>
        <taxon>Ascomycota</taxon>
        <taxon>Pezizomycotina</taxon>
        <taxon>Dothideomycetes</taxon>
        <taxon>Dothideomycetes incertae sedis</taxon>
        <taxon>Botryosphaeriales</taxon>
        <taxon>Botryosphaeriaceae</taxon>
        <taxon>Lasiodiplodia</taxon>
    </lineage>
</organism>
<feature type="chain" id="PRO_5025048044" description="Saponin hydrolase" evidence="2">
    <location>
        <begin position="24"/>
        <end position="636"/>
    </location>
</feature>
<evidence type="ECO:0008006" key="5">
    <source>
        <dbReference type="Google" id="ProtNLM"/>
    </source>
</evidence>
<dbReference type="EMBL" id="VCHE01000056">
    <property type="protein sequence ID" value="KAB2573606.1"/>
    <property type="molecule type" value="Genomic_DNA"/>
</dbReference>
<evidence type="ECO:0000313" key="3">
    <source>
        <dbReference type="EMBL" id="KAB2573606.1"/>
    </source>
</evidence>
<evidence type="ECO:0000313" key="4">
    <source>
        <dbReference type="Proteomes" id="UP000325902"/>
    </source>
</evidence>
<dbReference type="InterPro" id="IPR011042">
    <property type="entry name" value="6-blade_b-propeller_TolB-like"/>
</dbReference>